<protein>
    <submittedName>
        <fullName evidence="1">Uncharacterized protein</fullName>
    </submittedName>
</protein>
<organism evidence="1 2">
    <name type="scientific">Staurois parvus</name>
    <dbReference type="NCBI Taxonomy" id="386267"/>
    <lineage>
        <taxon>Eukaryota</taxon>
        <taxon>Metazoa</taxon>
        <taxon>Chordata</taxon>
        <taxon>Craniata</taxon>
        <taxon>Vertebrata</taxon>
        <taxon>Euteleostomi</taxon>
        <taxon>Amphibia</taxon>
        <taxon>Batrachia</taxon>
        <taxon>Anura</taxon>
        <taxon>Neobatrachia</taxon>
        <taxon>Ranoidea</taxon>
        <taxon>Ranidae</taxon>
        <taxon>Staurois</taxon>
    </lineage>
</organism>
<reference evidence="1" key="1">
    <citation type="submission" date="2023-05" db="EMBL/GenBank/DDBJ databases">
        <authorList>
            <person name="Stuckert A."/>
        </authorList>
    </citation>
    <scope>NUCLEOTIDE SEQUENCE</scope>
</reference>
<sequence>MDTNKYIQEGQRLRQPLNLRNKLISRKLRSDYDVTNNGSKPCNKKNAANCATNSIHQKVSDTQKGSSISPDHTAARPVMLCTLSSAENVAKDLMLAKQDRSCKQG</sequence>
<evidence type="ECO:0000313" key="1">
    <source>
        <dbReference type="EMBL" id="CAI9609816.1"/>
    </source>
</evidence>
<keyword evidence="2" id="KW-1185">Reference proteome</keyword>
<name>A0ABN9GM99_9NEOB</name>
<dbReference type="EMBL" id="CATNWA010018842">
    <property type="protein sequence ID" value="CAI9609816.1"/>
    <property type="molecule type" value="Genomic_DNA"/>
</dbReference>
<evidence type="ECO:0000313" key="2">
    <source>
        <dbReference type="Proteomes" id="UP001162483"/>
    </source>
</evidence>
<gene>
    <name evidence="1" type="ORF">SPARVUS_LOCUS14318709</name>
</gene>
<proteinExistence type="predicted"/>
<dbReference type="Proteomes" id="UP001162483">
    <property type="component" value="Unassembled WGS sequence"/>
</dbReference>
<comment type="caution">
    <text evidence="1">The sequence shown here is derived from an EMBL/GenBank/DDBJ whole genome shotgun (WGS) entry which is preliminary data.</text>
</comment>
<accession>A0ABN9GM99</accession>